<organism evidence="1">
    <name type="scientific">Sesamum radiatum</name>
    <name type="common">Black benniseed</name>
    <dbReference type="NCBI Taxonomy" id="300843"/>
    <lineage>
        <taxon>Eukaryota</taxon>
        <taxon>Viridiplantae</taxon>
        <taxon>Streptophyta</taxon>
        <taxon>Embryophyta</taxon>
        <taxon>Tracheophyta</taxon>
        <taxon>Spermatophyta</taxon>
        <taxon>Magnoliopsida</taxon>
        <taxon>eudicotyledons</taxon>
        <taxon>Gunneridae</taxon>
        <taxon>Pentapetalae</taxon>
        <taxon>asterids</taxon>
        <taxon>lamiids</taxon>
        <taxon>Lamiales</taxon>
        <taxon>Pedaliaceae</taxon>
        <taxon>Sesamum</taxon>
    </lineage>
</organism>
<accession>A0AAW2JX28</accession>
<sequence length="60" mass="6083">MAILAQMVKQAVGSLVTPLDVDSPEEGKRTGCGWLGPTFTSSIGSTSPVAHSLGVPAESL</sequence>
<reference evidence="1" key="2">
    <citation type="journal article" date="2024" name="Plant">
        <title>Genomic evolution and insights into agronomic trait innovations of Sesamum species.</title>
        <authorList>
            <person name="Miao H."/>
            <person name="Wang L."/>
            <person name="Qu L."/>
            <person name="Liu H."/>
            <person name="Sun Y."/>
            <person name="Le M."/>
            <person name="Wang Q."/>
            <person name="Wei S."/>
            <person name="Zheng Y."/>
            <person name="Lin W."/>
            <person name="Duan Y."/>
            <person name="Cao H."/>
            <person name="Xiong S."/>
            <person name="Wang X."/>
            <person name="Wei L."/>
            <person name="Li C."/>
            <person name="Ma Q."/>
            <person name="Ju M."/>
            <person name="Zhao R."/>
            <person name="Li G."/>
            <person name="Mu C."/>
            <person name="Tian Q."/>
            <person name="Mei H."/>
            <person name="Zhang T."/>
            <person name="Gao T."/>
            <person name="Zhang H."/>
        </authorList>
    </citation>
    <scope>NUCLEOTIDE SEQUENCE</scope>
    <source>
        <strain evidence="1">G02</strain>
    </source>
</reference>
<gene>
    <name evidence="1" type="ORF">Sradi_6553000</name>
</gene>
<evidence type="ECO:0000313" key="1">
    <source>
        <dbReference type="EMBL" id="KAL0298932.1"/>
    </source>
</evidence>
<proteinExistence type="predicted"/>
<protein>
    <submittedName>
        <fullName evidence="1">Uncharacterized protein</fullName>
    </submittedName>
</protein>
<comment type="caution">
    <text evidence="1">The sequence shown here is derived from an EMBL/GenBank/DDBJ whole genome shotgun (WGS) entry which is preliminary data.</text>
</comment>
<name>A0AAW2JX28_SESRA</name>
<dbReference type="AlphaFoldDB" id="A0AAW2JX28"/>
<dbReference type="EMBL" id="JACGWJ010000031">
    <property type="protein sequence ID" value="KAL0298932.1"/>
    <property type="molecule type" value="Genomic_DNA"/>
</dbReference>
<reference evidence="1" key="1">
    <citation type="submission" date="2020-06" db="EMBL/GenBank/DDBJ databases">
        <authorList>
            <person name="Li T."/>
            <person name="Hu X."/>
            <person name="Zhang T."/>
            <person name="Song X."/>
            <person name="Zhang H."/>
            <person name="Dai N."/>
            <person name="Sheng W."/>
            <person name="Hou X."/>
            <person name="Wei L."/>
        </authorList>
    </citation>
    <scope>NUCLEOTIDE SEQUENCE</scope>
    <source>
        <strain evidence="1">G02</strain>
        <tissue evidence="1">Leaf</tissue>
    </source>
</reference>